<dbReference type="GO" id="GO:0005886">
    <property type="term" value="C:plasma membrane"/>
    <property type="evidence" value="ECO:0007669"/>
    <property type="project" value="UniProtKB-SubCell"/>
</dbReference>
<evidence type="ECO:0000256" key="11">
    <source>
        <dbReference type="RuleBase" id="RU362091"/>
    </source>
</evidence>
<dbReference type="Gene3D" id="1.20.1730.10">
    <property type="entry name" value="Sodium/glucose cotransporter"/>
    <property type="match status" value="2"/>
</dbReference>
<proteinExistence type="inferred from homology"/>
<comment type="similarity">
    <text evidence="2 11">Belongs to the sodium:solute symporter (SSF) (TC 2.A.21) family.</text>
</comment>
<name>A0A813NN62_9BILA</name>
<sequence>MYLGWIDYGVLVLLLSFSAGIGIYQGCIRSKQLSAREFLVADGRMTVLPTAISLLAGVRSAGGIKAVIWTDVIQAVMMFLGIIMSIVFGSIDAGEIVKAVETVSRGNRFQFWVIIPDPSVRYTLWSLFIGLTFFDVAVYACTQTQAQRYMCVKDTKATQSDANSLGMHWMSYLCKIILQIFGVFTAPILGIYLLGLFTAHVQSRSALMAFILCLVFQMWILVGSTLTVKPPNKQGGRLPTSVVGCVPSVNISVPMSKNQNYNPLISLYSIAPTWFVFNGTIITLLLGVVFSFIFDSKDSKMVDKSLIISRDEIFSFFSSRKETMKRTLAQKDDGIPTDNTMIERESMLKT</sequence>
<evidence type="ECO:0000256" key="8">
    <source>
        <dbReference type="ARBA" id="ARBA00023065"/>
    </source>
</evidence>
<keyword evidence="10" id="KW-0739">Sodium transport</keyword>
<dbReference type="InterPro" id="IPR051163">
    <property type="entry name" value="Sodium:Solute_Symporter_SSF"/>
</dbReference>
<reference evidence="13" key="1">
    <citation type="submission" date="2021-02" db="EMBL/GenBank/DDBJ databases">
        <authorList>
            <person name="Nowell W R."/>
        </authorList>
    </citation>
    <scope>NUCLEOTIDE SEQUENCE</scope>
</reference>
<evidence type="ECO:0000256" key="3">
    <source>
        <dbReference type="ARBA" id="ARBA00022448"/>
    </source>
</evidence>
<dbReference type="InterPro" id="IPR001734">
    <property type="entry name" value="Na/solute_symporter"/>
</dbReference>
<feature type="transmembrane region" description="Helical" evidence="12">
    <location>
        <begin position="6"/>
        <end position="24"/>
    </location>
</feature>
<feature type="transmembrane region" description="Helical" evidence="12">
    <location>
        <begin position="205"/>
        <end position="226"/>
    </location>
</feature>
<dbReference type="Proteomes" id="UP000663854">
    <property type="component" value="Unassembled WGS sequence"/>
</dbReference>
<dbReference type="PANTHER" id="PTHR42985:SF40">
    <property type="entry name" value="LD47995P-RELATED"/>
    <property type="match status" value="1"/>
</dbReference>
<keyword evidence="4" id="KW-1003">Cell membrane</keyword>
<feature type="transmembrane region" description="Helical" evidence="12">
    <location>
        <begin position="275"/>
        <end position="294"/>
    </location>
</feature>
<evidence type="ECO:0000256" key="6">
    <source>
        <dbReference type="ARBA" id="ARBA00022989"/>
    </source>
</evidence>
<organism evidence="13 14">
    <name type="scientific">Rotaria sordida</name>
    <dbReference type="NCBI Taxonomy" id="392033"/>
    <lineage>
        <taxon>Eukaryota</taxon>
        <taxon>Metazoa</taxon>
        <taxon>Spiralia</taxon>
        <taxon>Gnathifera</taxon>
        <taxon>Rotifera</taxon>
        <taxon>Eurotatoria</taxon>
        <taxon>Bdelloidea</taxon>
        <taxon>Philodinida</taxon>
        <taxon>Philodinidae</taxon>
        <taxon>Rotaria</taxon>
    </lineage>
</organism>
<keyword evidence="7" id="KW-0915">Sodium</keyword>
<feature type="transmembrane region" description="Helical" evidence="12">
    <location>
        <begin position="176"/>
        <end position="199"/>
    </location>
</feature>
<evidence type="ECO:0000256" key="5">
    <source>
        <dbReference type="ARBA" id="ARBA00022692"/>
    </source>
</evidence>
<dbReference type="InterPro" id="IPR038377">
    <property type="entry name" value="Na/Glc_symporter_sf"/>
</dbReference>
<dbReference type="GO" id="GO:0015293">
    <property type="term" value="F:symporter activity"/>
    <property type="evidence" value="ECO:0007669"/>
    <property type="project" value="TreeGrafter"/>
</dbReference>
<gene>
    <name evidence="13" type="ORF">PYM288_LOCUS1437</name>
</gene>
<evidence type="ECO:0000313" key="14">
    <source>
        <dbReference type="Proteomes" id="UP000663854"/>
    </source>
</evidence>
<evidence type="ECO:0000256" key="2">
    <source>
        <dbReference type="ARBA" id="ARBA00006434"/>
    </source>
</evidence>
<dbReference type="EMBL" id="CAJNOH010000007">
    <property type="protein sequence ID" value="CAF0738959.1"/>
    <property type="molecule type" value="Genomic_DNA"/>
</dbReference>
<dbReference type="GO" id="GO:0006814">
    <property type="term" value="P:sodium ion transport"/>
    <property type="evidence" value="ECO:0007669"/>
    <property type="project" value="UniProtKB-KW"/>
</dbReference>
<evidence type="ECO:0000256" key="7">
    <source>
        <dbReference type="ARBA" id="ARBA00023053"/>
    </source>
</evidence>
<dbReference type="PROSITE" id="PS50283">
    <property type="entry name" value="NA_SOLUT_SYMP_3"/>
    <property type="match status" value="1"/>
</dbReference>
<comment type="subcellular location">
    <subcellularLocation>
        <location evidence="1">Cell membrane</location>
        <topology evidence="1">Multi-pass membrane protein</topology>
    </subcellularLocation>
</comment>
<keyword evidence="9 12" id="KW-0472">Membrane</keyword>
<dbReference type="PANTHER" id="PTHR42985">
    <property type="entry name" value="SODIUM-COUPLED MONOCARBOXYLATE TRANSPORTER"/>
    <property type="match status" value="1"/>
</dbReference>
<comment type="caution">
    <text evidence="13">The sequence shown here is derived from an EMBL/GenBank/DDBJ whole genome shotgun (WGS) entry which is preliminary data.</text>
</comment>
<evidence type="ECO:0000256" key="12">
    <source>
        <dbReference type="SAM" id="Phobius"/>
    </source>
</evidence>
<evidence type="ECO:0000256" key="9">
    <source>
        <dbReference type="ARBA" id="ARBA00023136"/>
    </source>
</evidence>
<keyword evidence="5 12" id="KW-0812">Transmembrane</keyword>
<protein>
    <submittedName>
        <fullName evidence="13">Uncharacterized protein</fullName>
    </submittedName>
</protein>
<evidence type="ECO:0000256" key="4">
    <source>
        <dbReference type="ARBA" id="ARBA00022475"/>
    </source>
</evidence>
<accession>A0A813NN62</accession>
<dbReference type="Pfam" id="PF00474">
    <property type="entry name" value="SSF"/>
    <property type="match status" value="1"/>
</dbReference>
<feature type="transmembrane region" description="Helical" evidence="12">
    <location>
        <begin position="66"/>
        <end position="88"/>
    </location>
</feature>
<dbReference type="AlphaFoldDB" id="A0A813NN62"/>
<keyword evidence="6 12" id="KW-1133">Transmembrane helix</keyword>
<keyword evidence="3" id="KW-0813">Transport</keyword>
<evidence type="ECO:0000313" key="13">
    <source>
        <dbReference type="EMBL" id="CAF0738959.1"/>
    </source>
</evidence>
<evidence type="ECO:0000256" key="1">
    <source>
        <dbReference type="ARBA" id="ARBA00004651"/>
    </source>
</evidence>
<keyword evidence="8" id="KW-0406">Ion transport</keyword>
<evidence type="ECO:0000256" key="10">
    <source>
        <dbReference type="ARBA" id="ARBA00023201"/>
    </source>
</evidence>
<feature type="transmembrane region" description="Helical" evidence="12">
    <location>
        <begin position="122"/>
        <end position="141"/>
    </location>
</feature>